<evidence type="ECO:0000256" key="1">
    <source>
        <dbReference type="ARBA" id="ARBA00004167"/>
    </source>
</evidence>
<evidence type="ECO:0000256" key="3">
    <source>
        <dbReference type="ARBA" id="ARBA00022729"/>
    </source>
</evidence>
<keyword evidence="13" id="KW-1185">Reference proteome</keyword>
<dbReference type="PRINTS" id="PR00258">
    <property type="entry name" value="SPERACTRCPTR"/>
</dbReference>
<evidence type="ECO:0000256" key="5">
    <source>
        <dbReference type="ARBA" id="ARBA00022989"/>
    </source>
</evidence>
<gene>
    <name evidence="12" type="ORF">V1264_007805</name>
</gene>
<evidence type="ECO:0000256" key="8">
    <source>
        <dbReference type="ARBA" id="ARBA00023180"/>
    </source>
</evidence>
<dbReference type="GO" id="GO:0016020">
    <property type="term" value="C:membrane"/>
    <property type="evidence" value="ECO:0007669"/>
    <property type="project" value="UniProtKB-SubCell"/>
</dbReference>
<dbReference type="InterPro" id="IPR036772">
    <property type="entry name" value="SRCR-like_dom_sf"/>
</dbReference>
<evidence type="ECO:0000256" key="6">
    <source>
        <dbReference type="ARBA" id="ARBA00023136"/>
    </source>
</evidence>
<evidence type="ECO:0000259" key="11">
    <source>
        <dbReference type="PROSITE" id="PS50287"/>
    </source>
</evidence>
<keyword evidence="8" id="KW-0325">Glycoprotein</keyword>
<keyword evidence="6" id="KW-0472">Membrane</keyword>
<evidence type="ECO:0000313" key="13">
    <source>
        <dbReference type="Proteomes" id="UP001374579"/>
    </source>
</evidence>
<evidence type="ECO:0000313" key="12">
    <source>
        <dbReference type="EMBL" id="KAK7094140.1"/>
    </source>
</evidence>
<comment type="caution">
    <text evidence="12">The sequence shown here is derived from an EMBL/GenBank/DDBJ whole genome shotgun (WGS) entry which is preliminary data.</text>
</comment>
<dbReference type="FunFam" id="3.10.250.10:FF:000016">
    <property type="entry name" value="Scavenger receptor cysteine-rich protein type 12"/>
    <property type="match status" value="1"/>
</dbReference>
<keyword evidence="4" id="KW-0677">Repeat</keyword>
<dbReference type="Proteomes" id="UP001374579">
    <property type="component" value="Unassembled WGS sequence"/>
</dbReference>
<evidence type="ECO:0000256" key="4">
    <source>
        <dbReference type="ARBA" id="ARBA00022737"/>
    </source>
</evidence>
<organism evidence="12 13">
    <name type="scientific">Littorina saxatilis</name>
    <dbReference type="NCBI Taxonomy" id="31220"/>
    <lineage>
        <taxon>Eukaryota</taxon>
        <taxon>Metazoa</taxon>
        <taxon>Spiralia</taxon>
        <taxon>Lophotrochozoa</taxon>
        <taxon>Mollusca</taxon>
        <taxon>Gastropoda</taxon>
        <taxon>Caenogastropoda</taxon>
        <taxon>Littorinimorpha</taxon>
        <taxon>Littorinoidea</taxon>
        <taxon>Littorinidae</taxon>
        <taxon>Littorina</taxon>
    </lineage>
</organism>
<keyword evidence="2" id="KW-0812">Transmembrane</keyword>
<reference evidence="12 13" key="1">
    <citation type="submission" date="2024-02" db="EMBL/GenBank/DDBJ databases">
        <title>Chromosome-scale genome assembly of the rough periwinkle Littorina saxatilis.</title>
        <authorList>
            <person name="De Jode A."/>
            <person name="Faria R."/>
            <person name="Formenti G."/>
            <person name="Sims Y."/>
            <person name="Smith T.P."/>
            <person name="Tracey A."/>
            <person name="Wood J.M.D."/>
            <person name="Zagrodzka Z.B."/>
            <person name="Johannesson K."/>
            <person name="Butlin R.K."/>
            <person name="Leder E.H."/>
        </authorList>
    </citation>
    <scope>NUCLEOTIDE SEQUENCE [LARGE SCALE GENOMIC DNA]</scope>
    <source>
        <strain evidence="12">Snail1</strain>
        <tissue evidence="12">Muscle</tissue>
    </source>
</reference>
<dbReference type="SMART" id="SM00202">
    <property type="entry name" value="SR"/>
    <property type="match status" value="1"/>
</dbReference>
<dbReference type="EMBL" id="JBAMIC010000019">
    <property type="protein sequence ID" value="KAK7094140.1"/>
    <property type="molecule type" value="Genomic_DNA"/>
</dbReference>
<sequence>MAICLSVLLLSLQLLSTTKSQTQGALRLVNGSHPKEGRVEVVINGTWGTVCDNGWGLNDARVVCRQLFGNS</sequence>
<feature type="signal peptide" evidence="10">
    <location>
        <begin position="1"/>
        <end position="20"/>
    </location>
</feature>
<dbReference type="AlphaFoldDB" id="A0AAN9AVI4"/>
<accession>A0AAN9AVI4</accession>
<dbReference type="SUPFAM" id="SSF56487">
    <property type="entry name" value="SRCR-like"/>
    <property type="match status" value="1"/>
</dbReference>
<dbReference type="Pfam" id="PF00530">
    <property type="entry name" value="SRCR"/>
    <property type="match status" value="1"/>
</dbReference>
<comment type="subcellular location">
    <subcellularLocation>
        <location evidence="1">Membrane</location>
        <topology evidence="1">Single-pass membrane protein</topology>
    </subcellularLocation>
</comment>
<keyword evidence="3 10" id="KW-0732">Signal</keyword>
<keyword evidence="7" id="KW-1015">Disulfide bond</keyword>
<name>A0AAN9AVI4_9CAEN</name>
<dbReference type="Gene3D" id="3.10.250.10">
    <property type="entry name" value="SRCR-like domain"/>
    <property type="match status" value="1"/>
</dbReference>
<dbReference type="PANTHER" id="PTHR48071:SF18">
    <property type="entry name" value="DELETED IN MALIGNANT BRAIN TUMORS 1 PROTEIN-RELATED"/>
    <property type="match status" value="1"/>
</dbReference>
<dbReference type="InterPro" id="IPR001190">
    <property type="entry name" value="SRCR"/>
</dbReference>
<evidence type="ECO:0000256" key="7">
    <source>
        <dbReference type="ARBA" id="ARBA00023157"/>
    </source>
</evidence>
<feature type="domain" description="SRCR" evidence="11">
    <location>
        <begin position="26"/>
        <end position="71"/>
    </location>
</feature>
<protein>
    <recommendedName>
        <fullName evidence="11">SRCR domain-containing protein</fullName>
    </recommendedName>
</protein>
<evidence type="ECO:0000256" key="2">
    <source>
        <dbReference type="ARBA" id="ARBA00022692"/>
    </source>
</evidence>
<keyword evidence="5" id="KW-1133">Transmembrane helix</keyword>
<proteinExistence type="predicted"/>
<feature type="chain" id="PRO_5042890110" description="SRCR domain-containing protein" evidence="10">
    <location>
        <begin position="21"/>
        <end position="71"/>
    </location>
</feature>
<dbReference type="PANTHER" id="PTHR48071">
    <property type="entry name" value="SRCR DOMAIN-CONTAINING PROTEIN"/>
    <property type="match status" value="1"/>
</dbReference>
<dbReference type="PROSITE" id="PS50287">
    <property type="entry name" value="SRCR_2"/>
    <property type="match status" value="1"/>
</dbReference>
<evidence type="ECO:0000256" key="9">
    <source>
        <dbReference type="PROSITE-ProRule" id="PRU00196"/>
    </source>
</evidence>
<evidence type="ECO:0000256" key="10">
    <source>
        <dbReference type="SAM" id="SignalP"/>
    </source>
</evidence>
<comment type="caution">
    <text evidence="9">Lacks conserved residue(s) required for the propagation of feature annotation.</text>
</comment>